<sequence length="455" mass="50431">MVSHSWKVPTWVAALRGEGDLPFRWLEPEDAATQRDLLRDVWELVPFADDFKEHGAERIARSTPVALGPARRARVGERQEDLTLLVDPEHPDHLLASLGERIPPSLWIPLGRTAASLREGLAPYLTDDQRSAHSFSRVQRVFKGTAEQLGLEGLDALMEIITLSETWLDPSFWSSAHEDDPWPADTSSLSMLQLRRLMELNKQQHPGQFPAFSFRTLWSRSVLRIEEHIAQSFVFELRYEPSRHPEVIRALQEILPLPIPEDMPVDLVASLLRGPTVTQGALHDVLQQHGPAPFLALAQCALDPGGTTALEVLRAMLPDPKLQGVAVELANSYGHVGLLHEALTTTDDDALKEQLAHHLVPRVEVPDDDGEGDEEPDDDLDEDDSEDAFDDDDGFDDDGFDDDGFDEDEDDGDLDDEDDGDLDEDDGDGGDGDGDDDGDEAGEDDEDLDRGEVKS</sequence>
<dbReference type="eggNOG" id="ENOG502ZTP5">
    <property type="taxonomic scope" value="Bacteria"/>
</dbReference>
<dbReference type="RefSeq" id="WP_052376362.1">
    <property type="nucleotide sequence ID" value="NZ_ASRX01000059.1"/>
</dbReference>
<name>A0A017T1W8_9BACT</name>
<dbReference type="OrthoDB" id="5508138at2"/>
<comment type="caution">
    <text evidence="2">The sequence shown here is derived from an EMBL/GenBank/DDBJ whole genome shotgun (WGS) entry which is preliminary data.</text>
</comment>
<proteinExistence type="predicted"/>
<organism evidence="2 3">
    <name type="scientific">Chondromyces apiculatus DSM 436</name>
    <dbReference type="NCBI Taxonomy" id="1192034"/>
    <lineage>
        <taxon>Bacteria</taxon>
        <taxon>Pseudomonadati</taxon>
        <taxon>Myxococcota</taxon>
        <taxon>Polyangia</taxon>
        <taxon>Polyangiales</taxon>
        <taxon>Polyangiaceae</taxon>
        <taxon>Chondromyces</taxon>
    </lineage>
</organism>
<feature type="compositionally biased region" description="Acidic residues" evidence="1">
    <location>
        <begin position="366"/>
        <end position="449"/>
    </location>
</feature>
<protein>
    <submittedName>
        <fullName evidence="2">Uncharacterized protein</fullName>
    </submittedName>
</protein>
<dbReference type="EMBL" id="ASRX01000059">
    <property type="protein sequence ID" value="EYF02526.1"/>
    <property type="molecule type" value="Genomic_DNA"/>
</dbReference>
<evidence type="ECO:0000313" key="3">
    <source>
        <dbReference type="Proteomes" id="UP000019678"/>
    </source>
</evidence>
<dbReference type="Proteomes" id="UP000019678">
    <property type="component" value="Unassembled WGS sequence"/>
</dbReference>
<dbReference type="AlphaFoldDB" id="A0A017T1W8"/>
<keyword evidence="3" id="KW-1185">Reference proteome</keyword>
<evidence type="ECO:0000256" key="1">
    <source>
        <dbReference type="SAM" id="MobiDB-lite"/>
    </source>
</evidence>
<evidence type="ECO:0000313" key="2">
    <source>
        <dbReference type="EMBL" id="EYF02526.1"/>
    </source>
</evidence>
<feature type="region of interest" description="Disordered" evidence="1">
    <location>
        <begin position="358"/>
        <end position="455"/>
    </location>
</feature>
<reference evidence="2 3" key="1">
    <citation type="submission" date="2013-05" db="EMBL/GenBank/DDBJ databases">
        <title>Genome assembly of Chondromyces apiculatus DSM 436.</title>
        <authorList>
            <person name="Sharma G."/>
            <person name="Khatri I."/>
            <person name="Kaur C."/>
            <person name="Mayilraj S."/>
            <person name="Subramanian S."/>
        </authorList>
    </citation>
    <scope>NUCLEOTIDE SEQUENCE [LARGE SCALE GENOMIC DNA]</scope>
    <source>
        <strain evidence="2 3">DSM 436</strain>
    </source>
</reference>
<gene>
    <name evidence="2" type="ORF">CAP_6733</name>
</gene>
<accession>A0A017T1W8</accession>
<dbReference type="STRING" id="1192034.CAP_6733"/>